<dbReference type="AlphaFoldDB" id="A0AAE0K4H5"/>
<protein>
    <recommendedName>
        <fullName evidence="5">Proline-rich protein RiP-15</fullName>
    </recommendedName>
</protein>
<accession>A0AAE0K4H5</accession>
<feature type="compositionally biased region" description="Low complexity" evidence="1">
    <location>
        <begin position="447"/>
        <end position="458"/>
    </location>
</feature>
<feature type="region of interest" description="Disordered" evidence="1">
    <location>
        <begin position="1"/>
        <end position="24"/>
    </location>
</feature>
<keyword evidence="2" id="KW-0472">Membrane</keyword>
<keyword evidence="2" id="KW-1133">Transmembrane helix</keyword>
<feature type="compositionally biased region" description="Basic and acidic residues" evidence="1">
    <location>
        <begin position="176"/>
        <end position="185"/>
    </location>
</feature>
<dbReference type="Proteomes" id="UP001287356">
    <property type="component" value="Unassembled WGS sequence"/>
</dbReference>
<evidence type="ECO:0000313" key="3">
    <source>
        <dbReference type="EMBL" id="KAK3369215.1"/>
    </source>
</evidence>
<reference evidence="3" key="2">
    <citation type="submission" date="2023-06" db="EMBL/GenBank/DDBJ databases">
        <authorList>
            <consortium name="Lawrence Berkeley National Laboratory"/>
            <person name="Haridas S."/>
            <person name="Hensen N."/>
            <person name="Bonometti L."/>
            <person name="Westerberg I."/>
            <person name="Brannstrom I.O."/>
            <person name="Guillou S."/>
            <person name="Cros-Aarteil S."/>
            <person name="Calhoun S."/>
            <person name="Kuo A."/>
            <person name="Mondo S."/>
            <person name="Pangilinan J."/>
            <person name="Riley R."/>
            <person name="Labutti K."/>
            <person name="Andreopoulos B."/>
            <person name="Lipzen A."/>
            <person name="Chen C."/>
            <person name="Yanf M."/>
            <person name="Daum C."/>
            <person name="Ng V."/>
            <person name="Clum A."/>
            <person name="Steindorff A."/>
            <person name="Ohm R."/>
            <person name="Martin F."/>
            <person name="Silar P."/>
            <person name="Natvig D."/>
            <person name="Lalanne C."/>
            <person name="Gautier V."/>
            <person name="Ament-Velasquez S.L."/>
            <person name="Kruys A."/>
            <person name="Hutchinson M.I."/>
            <person name="Powell A.J."/>
            <person name="Barry K."/>
            <person name="Miller A.N."/>
            <person name="Grigoriev I.V."/>
            <person name="Debuchy R."/>
            <person name="Gladieux P."/>
            <person name="Thoren M.H."/>
            <person name="Johannesson H."/>
        </authorList>
    </citation>
    <scope>NUCLEOTIDE SEQUENCE</scope>
    <source>
        <strain evidence="3">CBS 958.72</strain>
    </source>
</reference>
<feature type="transmembrane region" description="Helical" evidence="2">
    <location>
        <begin position="89"/>
        <end position="110"/>
    </location>
</feature>
<feature type="compositionally biased region" description="Gly residues" evidence="1">
    <location>
        <begin position="123"/>
        <end position="143"/>
    </location>
</feature>
<feature type="region of interest" description="Disordered" evidence="1">
    <location>
        <begin position="117"/>
        <end position="471"/>
    </location>
</feature>
<dbReference type="EMBL" id="JAULSN010000006">
    <property type="protein sequence ID" value="KAK3369215.1"/>
    <property type="molecule type" value="Genomic_DNA"/>
</dbReference>
<feature type="compositionally biased region" description="Low complexity" evidence="1">
    <location>
        <begin position="217"/>
        <end position="227"/>
    </location>
</feature>
<feature type="transmembrane region" description="Helical" evidence="2">
    <location>
        <begin position="55"/>
        <end position="77"/>
    </location>
</feature>
<evidence type="ECO:0008006" key="5">
    <source>
        <dbReference type="Google" id="ProtNLM"/>
    </source>
</evidence>
<evidence type="ECO:0000256" key="2">
    <source>
        <dbReference type="SAM" id="Phobius"/>
    </source>
</evidence>
<feature type="compositionally biased region" description="Pro residues" evidence="1">
    <location>
        <begin position="189"/>
        <end position="198"/>
    </location>
</feature>
<sequence length="698" mass="75840">MSQPPPPPPPPPPHGDNPRTTAGGSGLPPGKYDIFVIPQHSAGSGFLYLPSLKPAWNSFIAGVAFTLFFIIIGNSLAPALKAWWDNFQGLGGVGYGGLVVASCLGTYVLGTLRNEANTSSGSSPGGGHNGGRQSHGGGFGGSGAYYSPPPNTGPPPSQAPPPQPPPPPPPPQNEAPRGERPHQSWHEQPQPPPQPRPQPQEQREQPKPPPPQPPPQSQSQPQSQPRSEPQPPPPRPTTAKTETPKGSWQRAREEIRKREEERKAKEAEQKRKEESLRRLQELREKDAKERERRETEARAREAKEKDQEAREAKTRELKEKEEALKREEERLNAEKARQAAREREARESKERARKDEEETNARKGSTYAFSSLGEKTSMWPNGKPPAATSQPAATARPAPTPTASSTKTAPAPAKSTAGTEETYSYRPYDKPKKPGARKKSVSDFSESSWAPSASTARTSPPPSMRGPYTTDDPQKIVIKAVYGYLNQFSKTPASQLISGTGTVTDGLILRITSAGLFVDDDVRGVAQREWDVKAWTLKQVEVWCPTHLLSSSSSNLPGAIPTSHPFFKTMPGVTRRAAERGAPKTVTGEEAVAYLEDLGRVCQGICRPGLPSRASASMGSSNIDDKIGEWAAKGLHLLRATIRDQEGKRYLFVIGQEESWKISQGLQTLRGGTQVRALGVAGFSSTEAKNLLESLGWS</sequence>
<feature type="compositionally biased region" description="Pro residues" evidence="1">
    <location>
        <begin position="1"/>
        <end position="15"/>
    </location>
</feature>
<keyword evidence="2" id="KW-0812">Transmembrane</keyword>
<proteinExistence type="predicted"/>
<keyword evidence="4" id="KW-1185">Reference proteome</keyword>
<feature type="compositionally biased region" description="Basic and acidic residues" evidence="1">
    <location>
        <begin position="250"/>
        <end position="361"/>
    </location>
</feature>
<name>A0AAE0K4H5_9PEZI</name>
<feature type="compositionally biased region" description="Pro residues" evidence="1">
    <location>
        <begin position="207"/>
        <end position="216"/>
    </location>
</feature>
<gene>
    <name evidence="3" type="ORF">B0T24DRAFT_532634</name>
</gene>
<dbReference type="CDD" id="cd22249">
    <property type="entry name" value="UDM1_RNF168_RNF169-like"/>
    <property type="match status" value="1"/>
</dbReference>
<reference evidence="3" key="1">
    <citation type="journal article" date="2023" name="Mol. Phylogenet. Evol.">
        <title>Genome-scale phylogeny and comparative genomics of the fungal order Sordariales.</title>
        <authorList>
            <person name="Hensen N."/>
            <person name="Bonometti L."/>
            <person name="Westerberg I."/>
            <person name="Brannstrom I.O."/>
            <person name="Guillou S."/>
            <person name="Cros-Aarteil S."/>
            <person name="Calhoun S."/>
            <person name="Haridas S."/>
            <person name="Kuo A."/>
            <person name="Mondo S."/>
            <person name="Pangilinan J."/>
            <person name="Riley R."/>
            <person name="LaButti K."/>
            <person name="Andreopoulos B."/>
            <person name="Lipzen A."/>
            <person name="Chen C."/>
            <person name="Yan M."/>
            <person name="Daum C."/>
            <person name="Ng V."/>
            <person name="Clum A."/>
            <person name="Steindorff A."/>
            <person name="Ohm R.A."/>
            <person name="Martin F."/>
            <person name="Silar P."/>
            <person name="Natvig D.O."/>
            <person name="Lalanne C."/>
            <person name="Gautier V."/>
            <person name="Ament-Velasquez S.L."/>
            <person name="Kruys A."/>
            <person name="Hutchinson M.I."/>
            <person name="Powell A.J."/>
            <person name="Barry K."/>
            <person name="Miller A.N."/>
            <person name="Grigoriev I.V."/>
            <person name="Debuchy R."/>
            <person name="Gladieux P."/>
            <person name="Hiltunen Thoren M."/>
            <person name="Johannesson H."/>
        </authorList>
    </citation>
    <scope>NUCLEOTIDE SEQUENCE</scope>
    <source>
        <strain evidence="3">CBS 958.72</strain>
    </source>
</reference>
<comment type="caution">
    <text evidence="3">The sequence shown here is derived from an EMBL/GenBank/DDBJ whole genome shotgun (WGS) entry which is preliminary data.</text>
</comment>
<evidence type="ECO:0000313" key="4">
    <source>
        <dbReference type="Proteomes" id="UP001287356"/>
    </source>
</evidence>
<organism evidence="3 4">
    <name type="scientific">Lasiosphaeria ovina</name>
    <dbReference type="NCBI Taxonomy" id="92902"/>
    <lineage>
        <taxon>Eukaryota</taxon>
        <taxon>Fungi</taxon>
        <taxon>Dikarya</taxon>
        <taxon>Ascomycota</taxon>
        <taxon>Pezizomycotina</taxon>
        <taxon>Sordariomycetes</taxon>
        <taxon>Sordariomycetidae</taxon>
        <taxon>Sordariales</taxon>
        <taxon>Lasiosphaeriaceae</taxon>
        <taxon>Lasiosphaeria</taxon>
    </lineage>
</organism>
<evidence type="ECO:0000256" key="1">
    <source>
        <dbReference type="SAM" id="MobiDB-lite"/>
    </source>
</evidence>
<feature type="compositionally biased region" description="Low complexity" evidence="1">
    <location>
        <begin position="384"/>
        <end position="419"/>
    </location>
</feature>
<feature type="compositionally biased region" description="Pro residues" evidence="1">
    <location>
        <begin position="147"/>
        <end position="173"/>
    </location>
</feature>